<dbReference type="PROSITE" id="PS51257">
    <property type="entry name" value="PROKAR_LIPOPROTEIN"/>
    <property type="match status" value="1"/>
</dbReference>
<keyword evidence="1" id="KW-0732">Signal</keyword>
<dbReference type="Proteomes" id="UP000829542">
    <property type="component" value="Chromosome"/>
</dbReference>
<gene>
    <name evidence="2" type="ORF">MMG00_00265</name>
</gene>
<sequence>MKTKIILTALGLSVLTACATTEKDPNALLNPETGVLCDQYVCVDAKGISPTLTQKYLGESAAETLGAFGDFDITALTFANGVFCDVKTKLCHIDRFFEADGKRSAVSTEYTQKLFGKK</sequence>
<feature type="chain" id="PRO_5045739235" evidence="1">
    <location>
        <begin position="20"/>
        <end position="118"/>
    </location>
</feature>
<organism evidence="2 3">
    <name type="scientific">Ignatzschineria rhizosphaerae</name>
    <dbReference type="NCBI Taxonomy" id="2923279"/>
    <lineage>
        <taxon>Bacteria</taxon>
        <taxon>Pseudomonadati</taxon>
        <taxon>Pseudomonadota</taxon>
        <taxon>Gammaproteobacteria</taxon>
        <taxon>Cardiobacteriales</taxon>
        <taxon>Ignatzschineriaceae</taxon>
        <taxon>Ignatzschineria</taxon>
    </lineage>
</organism>
<dbReference type="RefSeq" id="WP_242149786.1">
    <property type="nucleotide sequence ID" value="NZ_CP093379.1"/>
</dbReference>
<dbReference type="InterPro" id="IPR008617">
    <property type="entry name" value="Uncharacterised_YcgJ"/>
</dbReference>
<keyword evidence="3" id="KW-1185">Reference proteome</keyword>
<accession>A0ABY3X0F0</accession>
<evidence type="ECO:0000256" key="1">
    <source>
        <dbReference type="SAM" id="SignalP"/>
    </source>
</evidence>
<evidence type="ECO:0000313" key="2">
    <source>
        <dbReference type="EMBL" id="UNM96357.1"/>
    </source>
</evidence>
<name>A0ABY3X0F0_9GAMM</name>
<dbReference type="Pfam" id="PF05666">
    <property type="entry name" value="YcgJ"/>
    <property type="match status" value="1"/>
</dbReference>
<feature type="signal peptide" evidence="1">
    <location>
        <begin position="1"/>
        <end position="19"/>
    </location>
</feature>
<reference evidence="2 3" key="1">
    <citation type="submission" date="2022-03" db="EMBL/GenBank/DDBJ databases">
        <title>Ignatzschineria rhizosphaerae HR5S32.</title>
        <authorList>
            <person name="Sun J.Q."/>
            <person name="Feng J.Y."/>
        </authorList>
    </citation>
    <scope>NUCLEOTIDE SEQUENCE [LARGE SCALE GENOMIC DNA]</scope>
    <source>
        <strain evidence="2 3">HR5S32</strain>
    </source>
</reference>
<protein>
    <submittedName>
        <fullName evidence="2">YcgJ family protein</fullName>
    </submittedName>
</protein>
<proteinExistence type="predicted"/>
<evidence type="ECO:0000313" key="3">
    <source>
        <dbReference type="Proteomes" id="UP000829542"/>
    </source>
</evidence>
<dbReference type="EMBL" id="CP093379">
    <property type="protein sequence ID" value="UNM96357.1"/>
    <property type="molecule type" value="Genomic_DNA"/>
</dbReference>